<proteinExistence type="inferred from homology"/>
<evidence type="ECO:0000313" key="8">
    <source>
        <dbReference type="Proteomes" id="UP001158066"/>
    </source>
</evidence>
<dbReference type="NCBIfam" id="TIGR04350">
    <property type="entry name" value="C_S_lyase_PatB"/>
    <property type="match status" value="1"/>
</dbReference>
<evidence type="ECO:0000256" key="3">
    <source>
        <dbReference type="ARBA" id="ARBA00022898"/>
    </source>
</evidence>
<dbReference type="InterPro" id="IPR015424">
    <property type="entry name" value="PyrdxlP-dep_Trfase"/>
</dbReference>
<dbReference type="InterPro" id="IPR015421">
    <property type="entry name" value="PyrdxlP-dep_Trfase_major"/>
</dbReference>
<dbReference type="CDD" id="cd00609">
    <property type="entry name" value="AAT_like"/>
    <property type="match status" value="1"/>
</dbReference>
<keyword evidence="8" id="KW-1185">Reference proteome</keyword>
<dbReference type="GO" id="GO:0030170">
    <property type="term" value="F:pyridoxal phosphate binding"/>
    <property type="evidence" value="ECO:0007669"/>
    <property type="project" value="InterPro"/>
</dbReference>
<evidence type="ECO:0000313" key="7">
    <source>
        <dbReference type="EMBL" id="SMP62676.1"/>
    </source>
</evidence>
<comment type="caution">
    <text evidence="7">The sequence shown here is derived from an EMBL/GenBank/DDBJ whole genome shotgun (WGS) entry which is preliminary data.</text>
</comment>
<feature type="domain" description="Aminotransferase class I/classII large" evidence="6">
    <location>
        <begin position="39"/>
        <end position="385"/>
    </location>
</feature>
<protein>
    <recommendedName>
        <fullName evidence="2">cysteine-S-conjugate beta-lyase</fullName>
        <ecNumber evidence="2">4.4.1.13</ecNumber>
    </recommendedName>
</protein>
<dbReference type="RefSeq" id="WP_283409840.1">
    <property type="nucleotide sequence ID" value="NZ_FXUF01000010.1"/>
</dbReference>
<dbReference type="EC" id="4.4.1.13" evidence="2"/>
<dbReference type="InterPro" id="IPR015422">
    <property type="entry name" value="PyrdxlP-dep_Trfase_small"/>
</dbReference>
<dbReference type="PANTHER" id="PTHR43525:SF1">
    <property type="entry name" value="PROTEIN MALY"/>
    <property type="match status" value="1"/>
</dbReference>
<evidence type="ECO:0000256" key="4">
    <source>
        <dbReference type="ARBA" id="ARBA00023239"/>
    </source>
</evidence>
<evidence type="ECO:0000256" key="2">
    <source>
        <dbReference type="ARBA" id="ARBA00012224"/>
    </source>
</evidence>
<dbReference type="EMBL" id="FXUF01000010">
    <property type="protein sequence ID" value="SMP62676.1"/>
    <property type="molecule type" value="Genomic_DNA"/>
</dbReference>
<dbReference type="Gene3D" id="3.90.1150.10">
    <property type="entry name" value="Aspartate Aminotransferase, domain 1"/>
    <property type="match status" value="1"/>
</dbReference>
<keyword evidence="4" id="KW-0456">Lyase</keyword>
<organism evidence="7 8">
    <name type="scientific">Anoxynatronum buryatiense</name>
    <dbReference type="NCBI Taxonomy" id="489973"/>
    <lineage>
        <taxon>Bacteria</taxon>
        <taxon>Bacillati</taxon>
        <taxon>Bacillota</taxon>
        <taxon>Clostridia</taxon>
        <taxon>Eubacteriales</taxon>
        <taxon>Clostridiaceae</taxon>
        <taxon>Anoxynatronum</taxon>
    </lineage>
</organism>
<reference evidence="7" key="1">
    <citation type="submission" date="2017-05" db="EMBL/GenBank/DDBJ databases">
        <authorList>
            <person name="Varghese N."/>
            <person name="Submissions S."/>
        </authorList>
    </citation>
    <scope>NUCLEOTIDE SEQUENCE</scope>
    <source>
        <strain evidence="7">Su22</strain>
    </source>
</reference>
<evidence type="ECO:0000256" key="5">
    <source>
        <dbReference type="ARBA" id="ARBA00037974"/>
    </source>
</evidence>
<dbReference type="InterPro" id="IPR027619">
    <property type="entry name" value="C-S_lyase_PatB-like"/>
</dbReference>
<keyword evidence="3" id="KW-0663">Pyridoxal phosphate</keyword>
<evidence type="ECO:0000259" key="6">
    <source>
        <dbReference type="Pfam" id="PF00155"/>
    </source>
</evidence>
<name>A0AA45WY90_9CLOT</name>
<dbReference type="Pfam" id="PF00155">
    <property type="entry name" value="Aminotran_1_2"/>
    <property type="match status" value="1"/>
</dbReference>
<dbReference type="PANTHER" id="PTHR43525">
    <property type="entry name" value="PROTEIN MALY"/>
    <property type="match status" value="1"/>
</dbReference>
<gene>
    <name evidence="7" type="ORF">SAMN06296020_11053</name>
</gene>
<sequence>MTAFDFNTVHQRKGTHSIKWEFNRTMFGSDDLLPMWVADMDFACPPAVTAAVQQRAAHGIYGYTGISDAYLKSVVTWMQQRHQWTISPEWIVFINGVVPALNMLLQTFSHPGDFVVIQPPVYYPFFNAINNNGRHPLLNTLKEENGRYVMDLEDLGEKLKNPRTSVMILCSPHNPVGRVWSRSEISRVAELCLAHDVLLISDEIHHDLVFAPHRHQITAMLSDEIAHNTITCTAPSKTFNLAGLQASNIIITDEKKRRRFTQTLERNGVFGINPFGSAATIAAYESGAPWLDALLDYLTENLDYLENFVKEHLPEVRLFRPEGTYLAWMDFRALGLDQTALEALIEKDAGVALNQGYIFGDSGIGFQRMNVACPRSLLEEGLNRITRAVAAQRR</sequence>
<comment type="cofactor">
    <cofactor evidence="1">
        <name>pyridoxal 5'-phosphate</name>
        <dbReference type="ChEBI" id="CHEBI:597326"/>
    </cofactor>
</comment>
<dbReference type="GO" id="GO:0047804">
    <property type="term" value="F:cysteine-S-conjugate beta-lyase activity"/>
    <property type="evidence" value="ECO:0007669"/>
    <property type="project" value="UniProtKB-EC"/>
</dbReference>
<evidence type="ECO:0000256" key="1">
    <source>
        <dbReference type="ARBA" id="ARBA00001933"/>
    </source>
</evidence>
<dbReference type="InterPro" id="IPR051798">
    <property type="entry name" value="Class-II_PLP-Dep_Aminotrans"/>
</dbReference>
<dbReference type="InterPro" id="IPR004839">
    <property type="entry name" value="Aminotransferase_I/II_large"/>
</dbReference>
<comment type="similarity">
    <text evidence="5">Belongs to the class-II pyridoxal-phosphate-dependent aminotransferase family. MalY/PatB cystathionine beta-lyase subfamily.</text>
</comment>
<dbReference type="Proteomes" id="UP001158066">
    <property type="component" value="Unassembled WGS sequence"/>
</dbReference>
<dbReference type="AlphaFoldDB" id="A0AA45WY90"/>
<dbReference type="Gene3D" id="3.40.640.10">
    <property type="entry name" value="Type I PLP-dependent aspartate aminotransferase-like (Major domain)"/>
    <property type="match status" value="1"/>
</dbReference>
<dbReference type="SUPFAM" id="SSF53383">
    <property type="entry name" value="PLP-dependent transferases"/>
    <property type="match status" value="1"/>
</dbReference>
<accession>A0AA45WY90</accession>